<keyword evidence="4" id="KW-1185">Reference proteome</keyword>
<evidence type="ECO:0000313" key="3">
    <source>
        <dbReference type="EMBL" id="CAK0861573.1"/>
    </source>
</evidence>
<name>A0ABN9UNQ7_9DINO</name>
<comment type="caution">
    <text evidence="3">The sequence shown here is derived from an EMBL/GenBank/DDBJ whole genome shotgun (WGS) entry which is preliminary data.</text>
</comment>
<dbReference type="Proteomes" id="UP001189429">
    <property type="component" value="Unassembled WGS sequence"/>
</dbReference>
<gene>
    <name evidence="3" type="ORF">PCOR1329_LOCUS50203</name>
</gene>
<feature type="domain" description="Mei2-like C-terminal RNA recognition motif" evidence="2">
    <location>
        <begin position="35"/>
        <end position="100"/>
    </location>
</feature>
<evidence type="ECO:0000256" key="1">
    <source>
        <dbReference type="SAM" id="MobiDB-lite"/>
    </source>
</evidence>
<evidence type="ECO:0000259" key="2">
    <source>
        <dbReference type="Pfam" id="PF04059"/>
    </source>
</evidence>
<evidence type="ECO:0000313" key="4">
    <source>
        <dbReference type="Proteomes" id="UP001189429"/>
    </source>
</evidence>
<reference evidence="3" key="1">
    <citation type="submission" date="2023-10" db="EMBL/GenBank/DDBJ databases">
        <authorList>
            <person name="Chen Y."/>
            <person name="Shah S."/>
            <person name="Dougan E. K."/>
            <person name="Thang M."/>
            <person name="Chan C."/>
        </authorList>
    </citation>
    <scope>NUCLEOTIDE SEQUENCE [LARGE SCALE GENOMIC DNA]</scope>
</reference>
<feature type="region of interest" description="Disordered" evidence="1">
    <location>
        <begin position="129"/>
        <end position="154"/>
    </location>
</feature>
<feature type="region of interest" description="Disordered" evidence="1">
    <location>
        <begin position="212"/>
        <end position="236"/>
    </location>
</feature>
<feature type="compositionally biased region" description="Low complexity" evidence="1">
    <location>
        <begin position="223"/>
        <end position="236"/>
    </location>
</feature>
<dbReference type="EMBL" id="CAUYUJ010016072">
    <property type="protein sequence ID" value="CAK0861573.1"/>
    <property type="molecule type" value="Genomic_DNA"/>
</dbReference>
<accession>A0ABN9UNQ7</accession>
<organism evidence="3 4">
    <name type="scientific">Prorocentrum cordatum</name>
    <dbReference type="NCBI Taxonomy" id="2364126"/>
    <lineage>
        <taxon>Eukaryota</taxon>
        <taxon>Sar</taxon>
        <taxon>Alveolata</taxon>
        <taxon>Dinophyceae</taxon>
        <taxon>Prorocentrales</taxon>
        <taxon>Prorocentraceae</taxon>
        <taxon>Prorocentrum</taxon>
    </lineage>
</organism>
<protein>
    <recommendedName>
        <fullName evidence="2">Mei2-like C-terminal RNA recognition motif domain-containing protein</fullName>
    </recommendedName>
</protein>
<sequence>MTWNGTMQQGLVPCDVSSTLTMLRLRVPAGVAATLSSIPPPADPETQANRGYCFLNFIDPSFAWMFKMSYEGKKMAKFNSNKVVSVTPATLQGFEANYAHYSSARVNRGDPAARPLFLRETRATRLARAASALRDPARGAGRKGGRGGSGRIGLQDGFSKTTFGDVDDHGYWASASSATGTYFGLNSALSAEAPPSSGTGGVGLAWQAPDLVTPRRMNRPGARCPSSPLPRRSRASPPSGVFFLLSPASLSPMGRAAVFRMAPAGTGRPPQYGR</sequence>
<dbReference type="InterPro" id="IPR007201">
    <property type="entry name" value="Mei2-like_Rrm_C"/>
</dbReference>
<proteinExistence type="predicted"/>
<dbReference type="Pfam" id="PF04059">
    <property type="entry name" value="RRM_2"/>
    <property type="match status" value="1"/>
</dbReference>